<dbReference type="Proteomes" id="UP001179952">
    <property type="component" value="Unassembled WGS sequence"/>
</dbReference>
<name>A0AAV9BCY9_ACOGR</name>
<evidence type="ECO:0000256" key="1">
    <source>
        <dbReference type="ARBA" id="ARBA00022664"/>
    </source>
</evidence>
<dbReference type="SUPFAM" id="SSF109905">
    <property type="entry name" value="Surp module (SWAP domain)"/>
    <property type="match status" value="1"/>
</dbReference>
<dbReference type="InterPro" id="IPR035967">
    <property type="entry name" value="SWAP/Surp_sf"/>
</dbReference>
<reference evidence="4" key="2">
    <citation type="submission" date="2023-06" db="EMBL/GenBank/DDBJ databases">
        <authorList>
            <person name="Ma L."/>
            <person name="Liu K.-W."/>
            <person name="Li Z."/>
            <person name="Hsiao Y.-Y."/>
            <person name="Qi Y."/>
            <person name="Fu T."/>
            <person name="Tang G."/>
            <person name="Zhang D."/>
            <person name="Sun W.-H."/>
            <person name="Liu D.-K."/>
            <person name="Li Y."/>
            <person name="Chen G.-Z."/>
            <person name="Liu X.-D."/>
            <person name="Liao X.-Y."/>
            <person name="Jiang Y.-T."/>
            <person name="Yu X."/>
            <person name="Hao Y."/>
            <person name="Huang J."/>
            <person name="Zhao X.-W."/>
            <person name="Ke S."/>
            <person name="Chen Y.-Y."/>
            <person name="Wu W.-L."/>
            <person name="Hsu J.-L."/>
            <person name="Lin Y.-F."/>
            <person name="Huang M.-D."/>
            <person name="Li C.-Y."/>
            <person name="Huang L."/>
            <person name="Wang Z.-W."/>
            <person name="Zhao X."/>
            <person name="Zhong W.-Y."/>
            <person name="Peng D.-H."/>
            <person name="Ahmad S."/>
            <person name="Lan S."/>
            <person name="Zhang J.-S."/>
            <person name="Tsai W.-C."/>
            <person name="Van De Peer Y."/>
            <person name="Liu Z.-J."/>
        </authorList>
    </citation>
    <scope>NUCLEOTIDE SEQUENCE</scope>
    <source>
        <strain evidence="4">SCP</strain>
        <tissue evidence="4">Leaves</tissue>
    </source>
</reference>
<gene>
    <name evidence="4" type="ORF">QJS04_geneDACA009873</name>
</gene>
<proteinExistence type="predicted"/>
<dbReference type="Gene3D" id="1.10.10.790">
    <property type="entry name" value="Surp module"/>
    <property type="match status" value="1"/>
</dbReference>
<accession>A0AAV9BCY9</accession>
<dbReference type="EMBL" id="JAUJYN010000004">
    <property type="protein sequence ID" value="KAK1274270.1"/>
    <property type="molecule type" value="Genomic_DNA"/>
</dbReference>
<keyword evidence="1" id="KW-0507">mRNA processing</keyword>
<comment type="caution">
    <text evidence="4">The sequence shown here is derived from an EMBL/GenBank/DDBJ whole genome shotgun (WGS) entry which is preliminary data.</text>
</comment>
<sequence>MLHGEEQNHHQRRRSSEPAPPTPSPSKPRAAVDDSQGPMAMEGGVKEHINRTARYVANDGDGSETEAILMRLFQIHGYERWGFLCAGHPYHEYYERRKMLERIRRKGKVHCR</sequence>
<dbReference type="Pfam" id="PF01805">
    <property type="entry name" value="Surp"/>
    <property type="match status" value="1"/>
</dbReference>
<dbReference type="InterPro" id="IPR000061">
    <property type="entry name" value="Surp"/>
</dbReference>
<dbReference type="AlphaFoldDB" id="A0AAV9BCY9"/>
<feature type="region of interest" description="Disordered" evidence="2">
    <location>
        <begin position="1"/>
        <end position="47"/>
    </location>
</feature>
<reference evidence="4" key="1">
    <citation type="journal article" date="2023" name="Nat. Commun.">
        <title>Diploid and tetraploid genomes of Acorus and the evolution of monocots.</title>
        <authorList>
            <person name="Ma L."/>
            <person name="Liu K.W."/>
            <person name="Li Z."/>
            <person name="Hsiao Y.Y."/>
            <person name="Qi Y."/>
            <person name="Fu T."/>
            <person name="Tang G.D."/>
            <person name="Zhang D."/>
            <person name="Sun W.H."/>
            <person name="Liu D.K."/>
            <person name="Li Y."/>
            <person name="Chen G.Z."/>
            <person name="Liu X.D."/>
            <person name="Liao X.Y."/>
            <person name="Jiang Y.T."/>
            <person name="Yu X."/>
            <person name="Hao Y."/>
            <person name="Huang J."/>
            <person name="Zhao X.W."/>
            <person name="Ke S."/>
            <person name="Chen Y.Y."/>
            <person name="Wu W.L."/>
            <person name="Hsu J.L."/>
            <person name="Lin Y.F."/>
            <person name="Huang M.D."/>
            <person name="Li C.Y."/>
            <person name="Huang L."/>
            <person name="Wang Z.W."/>
            <person name="Zhao X."/>
            <person name="Zhong W.Y."/>
            <person name="Peng D.H."/>
            <person name="Ahmad S."/>
            <person name="Lan S."/>
            <person name="Zhang J.S."/>
            <person name="Tsai W.C."/>
            <person name="Van de Peer Y."/>
            <person name="Liu Z.J."/>
        </authorList>
    </citation>
    <scope>NUCLEOTIDE SEQUENCE</scope>
    <source>
        <strain evidence="4">SCP</strain>
    </source>
</reference>
<feature type="domain" description="SURP motif" evidence="3">
    <location>
        <begin position="48"/>
        <end position="94"/>
    </location>
</feature>
<protein>
    <recommendedName>
        <fullName evidence="3">SURP motif domain-containing protein</fullName>
    </recommendedName>
</protein>
<evidence type="ECO:0000259" key="3">
    <source>
        <dbReference type="PROSITE" id="PS50128"/>
    </source>
</evidence>
<dbReference type="PROSITE" id="PS50128">
    <property type="entry name" value="SURP"/>
    <property type="match status" value="1"/>
</dbReference>
<evidence type="ECO:0000313" key="5">
    <source>
        <dbReference type="Proteomes" id="UP001179952"/>
    </source>
</evidence>
<dbReference type="GO" id="GO:0003723">
    <property type="term" value="F:RNA binding"/>
    <property type="evidence" value="ECO:0007669"/>
    <property type="project" value="InterPro"/>
</dbReference>
<keyword evidence="5" id="KW-1185">Reference proteome</keyword>
<evidence type="ECO:0000256" key="2">
    <source>
        <dbReference type="SAM" id="MobiDB-lite"/>
    </source>
</evidence>
<organism evidence="4 5">
    <name type="scientific">Acorus gramineus</name>
    <name type="common">Dwarf sweet flag</name>
    <dbReference type="NCBI Taxonomy" id="55184"/>
    <lineage>
        <taxon>Eukaryota</taxon>
        <taxon>Viridiplantae</taxon>
        <taxon>Streptophyta</taxon>
        <taxon>Embryophyta</taxon>
        <taxon>Tracheophyta</taxon>
        <taxon>Spermatophyta</taxon>
        <taxon>Magnoliopsida</taxon>
        <taxon>Liliopsida</taxon>
        <taxon>Acoraceae</taxon>
        <taxon>Acorus</taxon>
    </lineage>
</organism>
<dbReference type="GO" id="GO:0006397">
    <property type="term" value="P:mRNA processing"/>
    <property type="evidence" value="ECO:0007669"/>
    <property type="project" value="UniProtKB-KW"/>
</dbReference>
<evidence type="ECO:0000313" key="4">
    <source>
        <dbReference type="EMBL" id="KAK1274270.1"/>
    </source>
</evidence>